<dbReference type="CDD" id="cd03392">
    <property type="entry name" value="PAP2_like_2"/>
    <property type="match status" value="1"/>
</dbReference>
<protein>
    <recommendedName>
        <fullName evidence="2">Phosphatidic acid phosphatase type 2/haloperoxidase domain-containing protein</fullName>
    </recommendedName>
</protein>
<evidence type="ECO:0000256" key="1">
    <source>
        <dbReference type="SAM" id="Phobius"/>
    </source>
</evidence>
<feature type="transmembrane region" description="Helical" evidence="1">
    <location>
        <begin position="196"/>
        <end position="218"/>
    </location>
</feature>
<dbReference type="Proteomes" id="UP000610966">
    <property type="component" value="Unassembled WGS sequence"/>
</dbReference>
<sequence>MVDGEDRHPGPRRRAVHVPAGFAVLSAVLLTVLAVATVERHGAPYPVDVDAHRWALTHRGRVAVNVAVVVTTSGTGFATYPFAAAGGLLACRRIRWRGALAGVAVLGLGQIVRLVLAVGVHRPRPPSVDWAWTASGFAMPSGHTTTSAITAVVLTVGIARGVRGRARPVLLAVPGLWALGVGASRVYLGVHWLTDVVAGWLLAAVWTALLGLLVLALAHRRHRAAGTIPTTRPG</sequence>
<dbReference type="PANTHER" id="PTHR14969">
    <property type="entry name" value="SPHINGOSINE-1-PHOSPHATE PHOSPHOHYDROLASE"/>
    <property type="match status" value="1"/>
</dbReference>
<dbReference type="InterPro" id="IPR036938">
    <property type="entry name" value="PAP2/HPO_sf"/>
</dbReference>
<dbReference type="Pfam" id="PF01569">
    <property type="entry name" value="PAP2"/>
    <property type="match status" value="1"/>
</dbReference>
<feature type="transmembrane region" description="Helical" evidence="1">
    <location>
        <begin position="62"/>
        <end position="91"/>
    </location>
</feature>
<feature type="transmembrane region" description="Helical" evidence="1">
    <location>
        <begin position="169"/>
        <end position="190"/>
    </location>
</feature>
<feature type="transmembrane region" description="Helical" evidence="1">
    <location>
        <begin position="98"/>
        <end position="121"/>
    </location>
</feature>
<evidence type="ECO:0000259" key="2">
    <source>
        <dbReference type="SMART" id="SM00014"/>
    </source>
</evidence>
<evidence type="ECO:0000313" key="4">
    <source>
        <dbReference type="Proteomes" id="UP000610966"/>
    </source>
</evidence>
<keyword evidence="1" id="KW-1133">Transmembrane helix</keyword>
<reference evidence="3" key="1">
    <citation type="submission" date="2021-01" db="EMBL/GenBank/DDBJ databases">
        <title>Whole genome shotgun sequence of Sphaerimonospora thailandensis NBRC 107569.</title>
        <authorList>
            <person name="Komaki H."/>
            <person name="Tamura T."/>
        </authorList>
    </citation>
    <scope>NUCLEOTIDE SEQUENCE</scope>
    <source>
        <strain evidence="3">NBRC 107569</strain>
    </source>
</reference>
<keyword evidence="1" id="KW-0812">Transmembrane</keyword>
<feature type="transmembrane region" description="Helical" evidence="1">
    <location>
        <begin position="20"/>
        <end position="38"/>
    </location>
</feature>
<dbReference type="EMBL" id="BOOG01000029">
    <property type="protein sequence ID" value="GIH70986.1"/>
    <property type="molecule type" value="Genomic_DNA"/>
</dbReference>
<dbReference type="SUPFAM" id="SSF48317">
    <property type="entry name" value="Acid phosphatase/Vanadium-dependent haloperoxidase"/>
    <property type="match status" value="1"/>
</dbReference>
<dbReference type="SMART" id="SM00014">
    <property type="entry name" value="acidPPc"/>
    <property type="match status" value="1"/>
</dbReference>
<dbReference type="AlphaFoldDB" id="A0A8J3RAZ8"/>
<accession>A0A8J3RAZ8</accession>
<keyword evidence="1" id="KW-0472">Membrane</keyword>
<dbReference type="InterPro" id="IPR000326">
    <property type="entry name" value="PAP2/HPO"/>
</dbReference>
<keyword evidence="4" id="KW-1185">Reference proteome</keyword>
<comment type="caution">
    <text evidence="3">The sequence shown here is derived from an EMBL/GenBank/DDBJ whole genome shotgun (WGS) entry which is preliminary data.</text>
</comment>
<feature type="transmembrane region" description="Helical" evidence="1">
    <location>
        <begin position="141"/>
        <end position="162"/>
    </location>
</feature>
<gene>
    <name evidence="3" type="ORF">Mth01_32390</name>
</gene>
<proteinExistence type="predicted"/>
<name>A0A8J3RAZ8_9ACTN</name>
<evidence type="ECO:0000313" key="3">
    <source>
        <dbReference type="EMBL" id="GIH70986.1"/>
    </source>
</evidence>
<organism evidence="3 4">
    <name type="scientific">Sphaerimonospora thailandensis</name>
    <dbReference type="NCBI Taxonomy" id="795644"/>
    <lineage>
        <taxon>Bacteria</taxon>
        <taxon>Bacillati</taxon>
        <taxon>Actinomycetota</taxon>
        <taxon>Actinomycetes</taxon>
        <taxon>Streptosporangiales</taxon>
        <taxon>Streptosporangiaceae</taxon>
        <taxon>Sphaerimonospora</taxon>
    </lineage>
</organism>
<dbReference type="Gene3D" id="1.20.144.10">
    <property type="entry name" value="Phosphatidic acid phosphatase type 2/haloperoxidase"/>
    <property type="match status" value="1"/>
</dbReference>
<feature type="domain" description="Phosphatidic acid phosphatase type 2/haloperoxidase" evidence="2">
    <location>
        <begin position="96"/>
        <end position="211"/>
    </location>
</feature>
<dbReference type="PANTHER" id="PTHR14969:SF13">
    <property type="entry name" value="AT30094P"/>
    <property type="match status" value="1"/>
</dbReference>